<accession>A0A839RXA8</accession>
<dbReference type="NCBIfam" id="TIGR00996">
    <property type="entry name" value="Mtu_fam_mce"/>
    <property type="match status" value="1"/>
</dbReference>
<dbReference type="InterPro" id="IPR005693">
    <property type="entry name" value="Mce"/>
</dbReference>
<dbReference type="InterPro" id="IPR003399">
    <property type="entry name" value="Mce/MlaD"/>
</dbReference>
<dbReference type="PANTHER" id="PTHR33371">
    <property type="entry name" value="INTERMEMBRANE PHOSPHOLIPID TRANSPORT SYSTEM BINDING PROTEIN MLAD-RELATED"/>
    <property type="match status" value="1"/>
</dbReference>
<dbReference type="InterPro" id="IPR052336">
    <property type="entry name" value="MlaD_Phospholipid_Transporter"/>
</dbReference>
<dbReference type="RefSeq" id="WP_183646206.1">
    <property type="nucleotide sequence ID" value="NZ_JACHWU010000001.1"/>
</dbReference>
<evidence type="ECO:0000259" key="3">
    <source>
        <dbReference type="Pfam" id="PF11887"/>
    </source>
</evidence>
<dbReference type="EMBL" id="JACHWU010000001">
    <property type="protein sequence ID" value="MBB3049177.1"/>
    <property type="molecule type" value="Genomic_DNA"/>
</dbReference>
<dbReference type="AlphaFoldDB" id="A0A839RXA8"/>
<dbReference type="InterPro" id="IPR024516">
    <property type="entry name" value="Mce_C"/>
</dbReference>
<dbReference type="GO" id="GO:0005576">
    <property type="term" value="C:extracellular region"/>
    <property type="evidence" value="ECO:0007669"/>
    <property type="project" value="TreeGrafter"/>
</dbReference>
<feature type="domain" description="Mce/MlaD" evidence="2">
    <location>
        <begin position="39"/>
        <end position="114"/>
    </location>
</feature>
<gene>
    <name evidence="4" type="ORF">FHS23_000172</name>
</gene>
<evidence type="ECO:0000313" key="4">
    <source>
        <dbReference type="EMBL" id="MBB3049177.1"/>
    </source>
</evidence>
<name>A0A839RXA8_9PSEU</name>
<feature type="domain" description="Mammalian cell entry C-terminal" evidence="3">
    <location>
        <begin position="122"/>
        <end position="294"/>
    </location>
</feature>
<dbReference type="Pfam" id="PF11887">
    <property type="entry name" value="Mce4_CUP1"/>
    <property type="match status" value="1"/>
</dbReference>
<protein>
    <submittedName>
        <fullName evidence="4">Phospholipid/cholesterol/gamma-HCH transport system substrate-binding protein</fullName>
    </submittedName>
</protein>
<dbReference type="PANTHER" id="PTHR33371:SF16">
    <property type="entry name" value="MCE-FAMILY PROTEIN MCE3F"/>
    <property type="match status" value="1"/>
</dbReference>
<dbReference type="Pfam" id="PF02470">
    <property type="entry name" value="MlaD"/>
    <property type="match status" value="1"/>
</dbReference>
<keyword evidence="5" id="KW-1185">Reference proteome</keyword>
<evidence type="ECO:0000313" key="5">
    <source>
        <dbReference type="Proteomes" id="UP000550714"/>
    </source>
</evidence>
<evidence type="ECO:0000256" key="1">
    <source>
        <dbReference type="SAM" id="MobiDB-lite"/>
    </source>
</evidence>
<proteinExistence type="predicted"/>
<organism evidence="4 5">
    <name type="scientific">Prauserella isguenensis</name>
    <dbReference type="NCBI Taxonomy" id="1470180"/>
    <lineage>
        <taxon>Bacteria</taxon>
        <taxon>Bacillati</taxon>
        <taxon>Actinomycetota</taxon>
        <taxon>Actinomycetes</taxon>
        <taxon>Pseudonocardiales</taxon>
        <taxon>Pseudonocardiaceae</taxon>
        <taxon>Prauserella</taxon>
    </lineage>
</organism>
<sequence>MLVRKTKIQLVVFVIISVVAVVYALVRFTDVEETFGQGGYSVQLQLAESGGIFTGAEVTYRGYNIGTVGPLSLTEDGTEAELDIEADAPPVPADLKAVVANRSAVGEQYVDLQPQSSGGPFLEAGSVIDSRNTTTPVPTEKLIGDLSSLAKSVPTDSLRTVVDESYDAFNGTGRDLQQLMDTTRDFTKVASEHVPQTVELLDSGTKVLRTQNELSGSMRSFSRDLRKLSQTLKDSDADLRKLVDVAPQVGDQVQRVLAETGPGLSALTANLLTTSNLLVPRQDGLEMMFIAYPMVTGGAYSVTPGDGTAHLGLALNLFNPPACTKGYRSPDEYRPGNDTSERPPKDDAYCAEPAGSPISVRGSQNAPYHGVPVKPSQQQVEENSTRDEEELASLRGTPGVASSPGLDITSLDQLAGLGRP</sequence>
<reference evidence="4 5" key="1">
    <citation type="submission" date="2020-08" db="EMBL/GenBank/DDBJ databases">
        <title>Genomic Encyclopedia of Type Strains, Phase III (KMG-III): the genomes of soil and plant-associated and newly described type strains.</title>
        <authorList>
            <person name="Whitman W."/>
        </authorList>
    </citation>
    <scope>NUCLEOTIDE SEQUENCE [LARGE SCALE GENOMIC DNA]</scope>
    <source>
        <strain evidence="4 5">CECT 8577</strain>
    </source>
</reference>
<comment type="caution">
    <text evidence="4">The sequence shown here is derived from an EMBL/GenBank/DDBJ whole genome shotgun (WGS) entry which is preliminary data.</text>
</comment>
<evidence type="ECO:0000259" key="2">
    <source>
        <dbReference type="Pfam" id="PF02470"/>
    </source>
</evidence>
<feature type="region of interest" description="Disordered" evidence="1">
    <location>
        <begin position="325"/>
        <end position="420"/>
    </location>
</feature>
<dbReference type="Proteomes" id="UP000550714">
    <property type="component" value="Unassembled WGS sequence"/>
</dbReference>
<feature type="compositionally biased region" description="Basic and acidic residues" evidence="1">
    <location>
        <begin position="328"/>
        <end position="348"/>
    </location>
</feature>